<dbReference type="SUPFAM" id="SSF48371">
    <property type="entry name" value="ARM repeat"/>
    <property type="match status" value="1"/>
</dbReference>
<protein>
    <recommendedName>
        <fullName evidence="4">Parkin co-regulated protein</fullName>
    </recommendedName>
</protein>
<dbReference type="PANTHER" id="PTHR21207">
    <property type="entry name" value="PARKIN COREGULATED GENE PROTEIN PARK2 COREGULATED"/>
    <property type="match status" value="1"/>
</dbReference>
<accession>A0AAD7XQF8</accession>
<dbReference type="GO" id="GO:0051879">
    <property type="term" value="F:Hsp90 protein binding"/>
    <property type="evidence" value="ECO:0007669"/>
    <property type="project" value="TreeGrafter"/>
</dbReference>
<name>A0AAD7XQF8_9STRA</name>
<dbReference type="Pfam" id="PF10274">
    <property type="entry name" value="ParcG"/>
    <property type="match status" value="1"/>
</dbReference>
<feature type="compositionally biased region" description="Basic and acidic residues" evidence="1">
    <location>
        <begin position="48"/>
        <end position="66"/>
    </location>
</feature>
<dbReference type="AlphaFoldDB" id="A0AAD7XQF8"/>
<dbReference type="EMBL" id="JAQMWT010000317">
    <property type="protein sequence ID" value="KAJ8605145.1"/>
    <property type="molecule type" value="Genomic_DNA"/>
</dbReference>
<proteinExistence type="predicted"/>
<dbReference type="GO" id="GO:0030544">
    <property type="term" value="F:Hsp70 protein binding"/>
    <property type="evidence" value="ECO:0007669"/>
    <property type="project" value="TreeGrafter"/>
</dbReference>
<evidence type="ECO:0000313" key="3">
    <source>
        <dbReference type="Proteomes" id="UP001230188"/>
    </source>
</evidence>
<comment type="caution">
    <text evidence="2">The sequence shown here is derived from an EMBL/GenBank/DDBJ whole genome shotgun (WGS) entry which is preliminary data.</text>
</comment>
<evidence type="ECO:0008006" key="4">
    <source>
        <dbReference type="Google" id="ProtNLM"/>
    </source>
</evidence>
<dbReference type="Proteomes" id="UP001230188">
    <property type="component" value="Unassembled WGS sequence"/>
</dbReference>
<reference evidence="2" key="1">
    <citation type="submission" date="2023-01" db="EMBL/GenBank/DDBJ databases">
        <title>Metagenome sequencing of chrysophaentin producing Chrysophaeum taylorii.</title>
        <authorList>
            <person name="Davison J."/>
            <person name="Bewley C."/>
        </authorList>
    </citation>
    <scope>NUCLEOTIDE SEQUENCE</scope>
    <source>
        <strain evidence="2">NIES-1699</strain>
    </source>
</reference>
<dbReference type="InterPro" id="IPR019399">
    <property type="entry name" value="Parkin_co-regulated_protein"/>
</dbReference>
<evidence type="ECO:0000256" key="1">
    <source>
        <dbReference type="SAM" id="MobiDB-lite"/>
    </source>
</evidence>
<dbReference type="InterPro" id="IPR016024">
    <property type="entry name" value="ARM-type_fold"/>
</dbReference>
<gene>
    <name evidence="2" type="ORF">CTAYLR_000484</name>
</gene>
<keyword evidence="3" id="KW-1185">Reference proteome</keyword>
<feature type="region of interest" description="Disordered" evidence="1">
    <location>
        <begin position="48"/>
        <end position="82"/>
    </location>
</feature>
<evidence type="ECO:0000313" key="2">
    <source>
        <dbReference type="EMBL" id="KAJ8605145.1"/>
    </source>
</evidence>
<organism evidence="2 3">
    <name type="scientific">Chrysophaeum taylorii</name>
    <dbReference type="NCBI Taxonomy" id="2483200"/>
    <lineage>
        <taxon>Eukaryota</taxon>
        <taxon>Sar</taxon>
        <taxon>Stramenopiles</taxon>
        <taxon>Ochrophyta</taxon>
        <taxon>Pelagophyceae</taxon>
        <taxon>Pelagomonadales</taxon>
        <taxon>Pelagomonadaceae</taxon>
        <taxon>Chrysophaeum</taxon>
    </lineage>
</organism>
<dbReference type="PANTHER" id="PTHR21207:SF2">
    <property type="entry name" value="PARKIN COREGULATED GENE PROTEIN"/>
    <property type="match status" value="1"/>
</dbReference>
<sequence>MTKEEVLLERRTLLQQQLAIVNERYNKSAVVLAKKRIMRKCESEATVEAKRREARARRQTEVEAARRAARPAPVSGAMPIPLGGEAERMRMEHVMRRAIRSLHRSSDAKAQTSSGIVQGKQRVGATLFPLRYKRGELPCVIEHRGSRNGLSWACPLSQLDYDHYLPIFFDGIRCTQEPYGFVARQGIFELVADARGHPDCILSCLHDVVKPLRLALQTKDRAVVKAALTALQHLASSNEEVGEALVPYYRQLLSVLNVFFMQRRNTGDRIHYGQRNGDDIGTTVLETLEILEKTGGKDAFAKIKYMIPAYESCP</sequence>